<protein>
    <submittedName>
        <fullName evidence="1">Uncharacterized protein</fullName>
    </submittedName>
</protein>
<comment type="caution">
    <text evidence="1">The sequence shown here is derived from an EMBL/GenBank/DDBJ whole genome shotgun (WGS) entry which is preliminary data.</text>
</comment>
<dbReference type="Proteomes" id="UP000531594">
    <property type="component" value="Unassembled WGS sequence"/>
</dbReference>
<accession>A0A7X0LW83</accession>
<evidence type="ECO:0000313" key="1">
    <source>
        <dbReference type="EMBL" id="MBB6445257.1"/>
    </source>
</evidence>
<gene>
    <name evidence="1" type="ORF">HNR53_001875</name>
</gene>
<proteinExistence type="predicted"/>
<name>A0A7X0LW83_9BACI</name>
<sequence>MFVCREHLKKGLQLLPVPHVKEIQGDTNKSCAFCDKQAALKLFIFNQDQATEWKLTSK</sequence>
<organism evidence="1 2">
    <name type="scientific">Bacillus benzoevorans</name>
    <dbReference type="NCBI Taxonomy" id="1456"/>
    <lineage>
        <taxon>Bacteria</taxon>
        <taxon>Bacillati</taxon>
        <taxon>Bacillota</taxon>
        <taxon>Bacilli</taxon>
        <taxon>Bacillales</taxon>
        <taxon>Bacillaceae</taxon>
        <taxon>Bacillus</taxon>
    </lineage>
</organism>
<dbReference type="AlphaFoldDB" id="A0A7X0LW83"/>
<evidence type="ECO:0000313" key="2">
    <source>
        <dbReference type="Proteomes" id="UP000531594"/>
    </source>
</evidence>
<reference evidence="1 2" key="1">
    <citation type="submission" date="2020-08" db="EMBL/GenBank/DDBJ databases">
        <title>Genomic Encyclopedia of Type Strains, Phase IV (KMG-IV): sequencing the most valuable type-strain genomes for metagenomic binning, comparative biology and taxonomic classification.</title>
        <authorList>
            <person name="Goeker M."/>
        </authorList>
    </citation>
    <scope>NUCLEOTIDE SEQUENCE [LARGE SCALE GENOMIC DNA]</scope>
    <source>
        <strain evidence="1 2">DSM 5391</strain>
    </source>
</reference>
<keyword evidence="2" id="KW-1185">Reference proteome</keyword>
<dbReference type="EMBL" id="JACHGK010000005">
    <property type="protein sequence ID" value="MBB6445257.1"/>
    <property type="molecule type" value="Genomic_DNA"/>
</dbReference>